<dbReference type="Pfam" id="PF00271">
    <property type="entry name" value="Helicase_C"/>
    <property type="match status" value="1"/>
</dbReference>
<dbReference type="Gene3D" id="2.40.10.170">
    <property type="match status" value="1"/>
</dbReference>
<dbReference type="Pfam" id="PF02559">
    <property type="entry name" value="CarD_TRCF_RID"/>
    <property type="match status" value="1"/>
</dbReference>
<evidence type="ECO:0000259" key="12">
    <source>
        <dbReference type="PROSITE" id="PS51194"/>
    </source>
</evidence>
<dbReference type="CDD" id="cd17991">
    <property type="entry name" value="DEXHc_TRCF"/>
    <property type="match status" value="1"/>
</dbReference>
<dbReference type="InterPro" id="IPR027417">
    <property type="entry name" value="P-loop_NTPase"/>
</dbReference>
<dbReference type="GO" id="GO:0003678">
    <property type="term" value="F:DNA helicase activity"/>
    <property type="evidence" value="ECO:0007669"/>
    <property type="project" value="TreeGrafter"/>
</dbReference>
<feature type="domain" description="Helicase ATP-binding" evidence="11">
    <location>
        <begin position="631"/>
        <end position="792"/>
    </location>
</feature>
<accession>A0A1I4Q5R3</accession>
<dbReference type="GO" id="GO:0003684">
    <property type="term" value="F:damaged DNA binding"/>
    <property type="evidence" value="ECO:0007669"/>
    <property type="project" value="InterPro"/>
</dbReference>
<dbReference type="GO" id="GO:0016787">
    <property type="term" value="F:hydrolase activity"/>
    <property type="evidence" value="ECO:0007669"/>
    <property type="project" value="UniProtKB-KW"/>
</dbReference>
<keyword evidence="14" id="KW-1185">Reference proteome</keyword>
<reference evidence="13 14" key="1">
    <citation type="submission" date="2017-12" db="EMBL/GenBank/DDBJ databases">
        <title>Anaerobic carbon monoxide metabolism by Pleomorphomonas carboxyditropha sp. nov., a new mesophilic hydrogenogenic carboxidotroph.</title>
        <authorList>
            <person name="Esquivel-Elizondo S."/>
            <person name="Krajmalnik-Brown R."/>
        </authorList>
    </citation>
    <scope>NUCLEOTIDE SEQUENCE [LARGE SCALE GENOMIC DNA]</scope>
    <source>
        <strain evidence="13 14">R5-392</strain>
    </source>
</reference>
<dbReference type="Pfam" id="PF17757">
    <property type="entry name" value="UvrB_inter"/>
    <property type="match status" value="1"/>
</dbReference>
<dbReference type="SUPFAM" id="SSF143517">
    <property type="entry name" value="TRCF domain-like"/>
    <property type="match status" value="1"/>
</dbReference>
<sequence>MPTSWSSLLSDFSAVTVAAVPDGAEALALAELVRSEKRRGLDAVYVARDGQRLQQLQRALAFFAPEVGVLEFPGWDCLPYDRVSPTPAVVARRMTTLSELAAHAGDARPFVLLTTVNALVQRVVPPSMVSGQVMTLAPGNIADMGKLTAWLEDAGFSRSSTVRDTGEYAVRGGILDLYAPGTEAPVRLDFFGDQLESIRTFDPETQRSTGQLKRLDLVPMSEVQITPASIKRFRQGYVAAFGAATSGDPMYEAVSEGRRYAGIEHWLPLFHERLGTLFDYTGDAPVMVDPLVDEAINERLTAVADHYEARLDTLKTGGSGAPYKPMPPTTLYLAESELQGLLARRAVARLTPFNRPEQSSVKLVDFGGKTGRSFAAERAAGDVNIFDALVKHIASLAAEKRRVILACWSEGSRDRLAQVIRDHGGQATELVAHLDAALKAPAGVLPLAILGIETGFEVPGFVVIAEQDVLGDRLVRGAKSRKKAENFIKEATSLAEGDLVVHVDHGIGRFVGLKTIEAAGAPHDCLEIVYAGGDKLFLPVENIELLSRYGSDDAEAQLDKLGGGAWQARKARLKKRIREIADELIKTAAARLLKTAPVLSPPEGLYDDFAARFPYDETEDQLTAIEAVAGDLSSGRPMDRLVCGDVGFGKTEVALRAAFLAAMSGKQVAVVVPTTLLSRQHFRTFQERFKGLPIQVRQASRLVPSKDLAATKAGLADGTVDVAVGTHALLAKGIEFKDLGLLIIDEEQHFGVKHKERLKELKSDVHVLTLSATPIPRTLQLALTGVRELSLIATPPVDRLAVRTFVTPFDPLIVREAILREKYRGGQVFYVCPRVADLASQHEFLEKHVPEVKVAVAHGQMAATQLEDIMNAFYEGQYDVLLSTTIVESGLDIPTANTLIIHRADMFGLAQLYQLKGRVGRSKTRAYAIFTTPPENRVNAVADRRLKVLQSLDTLGAGFQLASHDLDLRGAGNLLGEEQSGHIREVGYELYQQMLEEAVAQLKAGIVDEVAEDQWSPQITLGTPVMIPDHYVPDLQLRLGLYRRLAELEDGGSIDAFGAELIDRFGPLPEEVEHLLKTITIKSLCRKANIEKIDAGPKGLVLSFRDGKFENPAALVQYIGEQGSLAKIRPDQKIVLTRDWPEAEQRLKGTAAVLLKLVRMVEDAKSGASKTLAPIEPQKLKLKPTPPPPPPAPVPKGRYPSLTSLKGKGWR</sequence>
<keyword evidence="3 9" id="KW-0227">DNA damage</keyword>
<dbReference type="NCBIfam" id="TIGR00580">
    <property type="entry name" value="mfd"/>
    <property type="match status" value="1"/>
</dbReference>
<comment type="similarity">
    <text evidence="9">In the C-terminal section; belongs to the helicase family. RecG subfamily.</text>
</comment>
<dbReference type="InterPro" id="IPR004576">
    <property type="entry name" value="Mfd"/>
</dbReference>
<dbReference type="EC" id="3.6.4.-" evidence="9"/>
<dbReference type="InterPro" id="IPR014001">
    <property type="entry name" value="Helicase_ATP-bd"/>
</dbReference>
<gene>
    <name evidence="9 13" type="primary">mfd</name>
    <name evidence="13" type="ORF">CXZ10_06095</name>
</gene>
<comment type="subcellular location">
    <subcellularLocation>
        <location evidence="9">Cytoplasm</location>
    </subcellularLocation>
</comment>
<dbReference type="InterPro" id="IPR005118">
    <property type="entry name" value="TRCF_C"/>
</dbReference>
<evidence type="ECO:0000256" key="5">
    <source>
        <dbReference type="ARBA" id="ARBA00022806"/>
    </source>
</evidence>
<evidence type="ECO:0000313" key="13">
    <source>
        <dbReference type="EMBL" id="PKR90915.1"/>
    </source>
</evidence>
<dbReference type="PROSITE" id="PS51192">
    <property type="entry name" value="HELICASE_ATP_BIND_1"/>
    <property type="match status" value="1"/>
</dbReference>
<dbReference type="GO" id="GO:0005524">
    <property type="term" value="F:ATP binding"/>
    <property type="evidence" value="ECO:0007669"/>
    <property type="project" value="UniProtKB-UniRule"/>
</dbReference>
<comment type="caution">
    <text evidence="13">The sequence shown here is derived from an EMBL/GenBank/DDBJ whole genome shotgun (WGS) entry which is preliminary data.</text>
</comment>
<dbReference type="Gene3D" id="3.30.2060.10">
    <property type="entry name" value="Penicillin-binding protein 1b domain"/>
    <property type="match status" value="1"/>
</dbReference>
<dbReference type="Pfam" id="PF00270">
    <property type="entry name" value="DEAD"/>
    <property type="match status" value="1"/>
</dbReference>
<keyword evidence="8 9" id="KW-0234">DNA repair</keyword>
<dbReference type="Proteomes" id="UP000233491">
    <property type="component" value="Unassembled WGS sequence"/>
</dbReference>
<dbReference type="InterPro" id="IPR011545">
    <property type="entry name" value="DEAD/DEAH_box_helicase_dom"/>
</dbReference>
<protein>
    <recommendedName>
        <fullName evidence="9">Transcription-repair-coupling factor</fullName>
        <shortName evidence="9">TRCF</shortName>
        <ecNumber evidence="9">3.6.4.-</ecNumber>
    </recommendedName>
</protein>
<name>A0A1I4Q5R3_9HYPH</name>
<dbReference type="InterPro" id="IPR041471">
    <property type="entry name" value="UvrB_inter"/>
</dbReference>
<comment type="function">
    <text evidence="9">Couples transcription and DNA repair by recognizing RNA polymerase (RNAP) stalled at DNA lesions. Mediates ATP-dependent release of RNAP and its truncated transcript from the DNA, and recruitment of nucleotide excision repair machinery to the damaged site.</text>
</comment>
<evidence type="ECO:0000256" key="8">
    <source>
        <dbReference type="ARBA" id="ARBA00023204"/>
    </source>
</evidence>
<dbReference type="SMART" id="SM00487">
    <property type="entry name" value="DEXDc"/>
    <property type="match status" value="1"/>
</dbReference>
<dbReference type="SUPFAM" id="SSF52540">
    <property type="entry name" value="P-loop containing nucleoside triphosphate hydrolases"/>
    <property type="match status" value="4"/>
</dbReference>
<evidence type="ECO:0000313" key="14">
    <source>
        <dbReference type="Proteomes" id="UP000233491"/>
    </source>
</evidence>
<dbReference type="SMART" id="SM00982">
    <property type="entry name" value="TRCF"/>
    <property type="match status" value="1"/>
</dbReference>
<evidence type="ECO:0000256" key="4">
    <source>
        <dbReference type="ARBA" id="ARBA00022801"/>
    </source>
</evidence>
<dbReference type="Pfam" id="PF03461">
    <property type="entry name" value="TRCF"/>
    <property type="match status" value="1"/>
</dbReference>
<keyword evidence="5" id="KW-0347">Helicase</keyword>
<keyword evidence="1 9" id="KW-0963">Cytoplasm</keyword>
<dbReference type="Gene3D" id="3.40.50.11180">
    <property type="match status" value="1"/>
</dbReference>
<comment type="similarity">
    <text evidence="9">In the N-terminal section; belongs to the UvrB family.</text>
</comment>
<feature type="compositionally biased region" description="Pro residues" evidence="10">
    <location>
        <begin position="1184"/>
        <end position="1194"/>
    </location>
</feature>
<feature type="region of interest" description="Disordered" evidence="10">
    <location>
        <begin position="1167"/>
        <end position="1211"/>
    </location>
</feature>
<dbReference type="InterPro" id="IPR001650">
    <property type="entry name" value="Helicase_C-like"/>
</dbReference>
<keyword evidence="2 9" id="KW-0547">Nucleotide-binding</keyword>
<dbReference type="SMART" id="SM00490">
    <property type="entry name" value="HELICc"/>
    <property type="match status" value="1"/>
</dbReference>
<evidence type="ECO:0000256" key="6">
    <source>
        <dbReference type="ARBA" id="ARBA00022840"/>
    </source>
</evidence>
<dbReference type="RefSeq" id="WP_101288178.1">
    <property type="nucleotide sequence ID" value="NZ_FOUQ01000001.1"/>
</dbReference>
<keyword evidence="4 9" id="KW-0378">Hydrolase</keyword>
<dbReference type="GO" id="GO:0000716">
    <property type="term" value="P:transcription-coupled nucleotide-excision repair, DNA damage recognition"/>
    <property type="evidence" value="ECO:0007669"/>
    <property type="project" value="UniProtKB-UniRule"/>
</dbReference>
<dbReference type="PANTHER" id="PTHR47964:SF1">
    <property type="entry name" value="ATP-DEPENDENT DNA HELICASE HOMOLOG RECG, CHLOROPLASTIC"/>
    <property type="match status" value="1"/>
</dbReference>
<evidence type="ECO:0000256" key="2">
    <source>
        <dbReference type="ARBA" id="ARBA00022741"/>
    </source>
</evidence>
<dbReference type="SMART" id="SM01058">
    <property type="entry name" value="CarD_TRCF"/>
    <property type="match status" value="1"/>
</dbReference>
<evidence type="ECO:0000256" key="1">
    <source>
        <dbReference type="ARBA" id="ARBA00022490"/>
    </source>
</evidence>
<dbReference type="PROSITE" id="PS51194">
    <property type="entry name" value="HELICASE_CTER"/>
    <property type="match status" value="1"/>
</dbReference>
<keyword evidence="7 9" id="KW-0238">DNA-binding</keyword>
<dbReference type="InterPro" id="IPR036101">
    <property type="entry name" value="CarD-like/TRCF_RID_sf"/>
</dbReference>
<dbReference type="InterPro" id="IPR047112">
    <property type="entry name" value="RecG/Mfd"/>
</dbReference>
<dbReference type="AlphaFoldDB" id="A0A1I4Q5R3"/>
<keyword evidence="6 9" id="KW-0067">ATP-binding</keyword>
<organism evidence="13 14">
    <name type="scientific">Pleomorphomonas diazotrophica</name>
    <dbReference type="NCBI Taxonomy" id="1166257"/>
    <lineage>
        <taxon>Bacteria</taxon>
        <taxon>Pseudomonadati</taxon>
        <taxon>Pseudomonadota</taxon>
        <taxon>Alphaproteobacteria</taxon>
        <taxon>Hyphomicrobiales</taxon>
        <taxon>Pleomorphomonadaceae</taxon>
        <taxon>Pleomorphomonas</taxon>
    </lineage>
</organism>
<dbReference type="GO" id="GO:0005737">
    <property type="term" value="C:cytoplasm"/>
    <property type="evidence" value="ECO:0007669"/>
    <property type="project" value="UniProtKB-SubCell"/>
</dbReference>
<evidence type="ECO:0000259" key="11">
    <source>
        <dbReference type="PROSITE" id="PS51192"/>
    </source>
</evidence>
<dbReference type="Gene3D" id="3.40.50.300">
    <property type="entry name" value="P-loop containing nucleotide triphosphate hydrolases"/>
    <property type="match status" value="2"/>
</dbReference>
<dbReference type="EMBL" id="PJNW01000002">
    <property type="protein sequence ID" value="PKR90915.1"/>
    <property type="molecule type" value="Genomic_DNA"/>
</dbReference>
<evidence type="ECO:0000256" key="3">
    <source>
        <dbReference type="ARBA" id="ARBA00022763"/>
    </source>
</evidence>
<dbReference type="InterPro" id="IPR003711">
    <property type="entry name" value="CarD-like/TRCF_RID"/>
</dbReference>
<feature type="domain" description="Helicase C-terminal" evidence="12">
    <location>
        <begin position="813"/>
        <end position="967"/>
    </location>
</feature>
<dbReference type="GO" id="GO:0006355">
    <property type="term" value="P:regulation of DNA-templated transcription"/>
    <property type="evidence" value="ECO:0007669"/>
    <property type="project" value="UniProtKB-UniRule"/>
</dbReference>
<dbReference type="OrthoDB" id="9804325at2"/>
<evidence type="ECO:0000256" key="10">
    <source>
        <dbReference type="SAM" id="MobiDB-lite"/>
    </source>
</evidence>
<dbReference type="InterPro" id="IPR037235">
    <property type="entry name" value="TRCF-like_C_D7"/>
</dbReference>
<dbReference type="HAMAP" id="MF_00969">
    <property type="entry name" value="TRCF"/>
    <property type="match status" value="1"/>
</dbReference>
<dbReference type="PANTHER" id="PTHR47964">
    <property type="entry name" value="ATP-DEPENDENT DNA HELICASE HOMOLOG RECG, CHLOROPLASTIC"/>
    <property type="match status" value="1"/>
</dbReference>
<dbReference type="SUPFAM" id="SSF141259">
    <property type="entry name" value="CarD-like"/>
    <property type="match status" value="1"/>
</dbReference>
<evidence type="ECO:0000256" key="7">
    <source>
        <dbReference type="ARBA" id="ARBA00023125"/>
    </source>
</evidence>
<evidence type="ECO:0000256" key="9">
    <source>
        <dbReference type="HAMAP-Rule" id="MF_00969"/>
    </source>
</evidence>
<proteinExistence type="inferred from homology"/>
<dbReference type="Gene3D" id="3.90.1150.50">
    <property type="entry name" value="Transcription-repair-coupling factor, D7 domain"/>
    <property type="match status" value="1"/>
</dbReference>